<dbReference type="GeneID" id="43600579"/>
<comment type="caution">
    <text evidence="3">The sequence shown here is derived from an EMBL/GenBank/DDBJ whole genome shotgun (WGS) entry which is preliminary data.</text>
</comment>
<dbReference type="RefSeq" id="XP_031867584.1">
    <property type="nucleotide sequence ID" value="XM_032016353.1"/>
</dbReference>
<reference evidence="3 4" key="1">
    <citation type="journal article" date="2018" name="IMA Fungus">
        <title>IMA Genome-F 9: Draft genome sequence of Annulohypoxylon stygium, Aspergillus mulundensis, Berkeleyomyces basicola (syn. Thielaviopsis basicola), Ceratocystis smalleyi, two Cercospora beticola strains, Coleophoma cylindrospora, Fusarium fracticaudum, Phialophora cf. hyalina, and Morchella septimelata.</title>
        <authorList>
            <person name="Wingfield B.D."/>
            <person name="Bills G.F."/>
            <person name="Dong Y."/>
            <person name="Huang W."/>
            <person name="Nel W.J."/>
            <person name="Swalarsk-Parry B.S."/>
            <person name="Vaghefi N."/>
            <person name="Wilken P.M."/>
            <person name="An Z."/>
            <person name="de Beer Z.W."/>
            <person name="De Vos L."/>
            <person name="Chen L."/>
            <person name="Duong T.A."/>
            <person name="Gao Y."/>
            <person name="Hammerbacher A."/>
            <person name="Kikkert J.R."/>
            <person name="Li Y."/>
            <person name="Li H."/>
            <person name="Li K."/>
            <person name="Li Q."/>
            <person name="Liu X."/>
            <person name="Ma X."/>
            <person name="Naidoo K."/>
            <person name="Pethybridge S.J."/>
            <person name="Sun J."/>
            <person name="Steenkamp E.T."/>
            <person name="van der Nest M.A."/>
            <person name="van Wyk S."/>
            <person name="Wingfield M.J."/>
            <person name="Xiong C."/>
            <person name="Yue Q."/>
            <person name="Zhang X."/>
        </authorList>
    </citation>
    <scope>NUCLEOTIDE SEQUENCE [LARGE SCALE GENOMIC DNA]</scope>
    <source>
        <strain evidence="3 4">BP 5553</strain>
    </source>
</reference>
<feature type="domain" description="DUF3074" evidence="2">
    <location>
        <begin position="129"/>
        <end position="313"/>
    </location>
</feature>
<feature type="region of interest" description="Disordered" evidence="1">
    <location>
        <begin position="319"/>
        <end position="380"/>
    </location>
</feature>
<dbReference type="SUPFAM" id="SSF55961">
    <property type="entry name" value="Bet v1-like"/>
    <property type="match status" value="1"/>
</dbReference>
<keyword evidence="4" id="KW-1185">Reference proteome</keyword>
<evidence type="ECO:0000259" key="2">
    <source>
        <dbReference type="Pfam" id="PF11274"/>
    </source>
</evidence>
<dbReference type="Proteomes" id="UP000254866">
    <property type="component" value="Unassembled WGS sequence"/>
</dbReference>
<name>A0A370THC9_9HELO</name>
<evidence type="ECO:0000313" key="3">
    <source>
        <dbReference type="EMBL" id="RDL34602.1"/>
    </source>
</evidence>
<dbReference type="EMBL" id="NPIC01000007">
    <property type="protein sequence ID" value="RDL34602.1"/>
    <property type="molecule type" value="Genomic_DNA"/>
</dbReference>
<evidence type="ECO:0000313" key="4">
    <source>
        <dbReference type="Proteomes" id="UP000254866"/>
    </source>
</evidence>
<organism evidence="3 4">
    <name type="scientific">Venustampulla echinocandica</name>
    <dbReference type="NCBI Taxonomy" id="2656787"/>
    <lineage>
        <taxon>Eukaryota</taxon>
        <taxon>Fungi</taxon>
        <taxon>Dikarya</taxon>
        <taxon>Ascomycota</taxon>
        <taxon>Pezizomycotina</taxon>
        <taxon>Leotiomycetes</taxon>
        <taxon>Helotiales</taxon>
        <taxon>Pleuroascaceae</taxon>
        <taxon>Venustampulla</taxon>
    </lineage>
</organism>
<gene>
    <name evidence="3" type="ORF">BP5553_07730</name>
</gene>
<accession>A0A370THC9</accession>
<evidence type="ECO:0000256" key="1">
    <source>
        <dbReference type="SAM" id="MobiDB-lite"/>
    </source>
</evidence>
<dbReference type="AlphaFoldDB" id="A0A370THC9"/>
<feature type="region of interest" description="Disordered" evidence="1">
    <location>
        <begin position="22"/>
        <end position="47"/>
    </location>
</feature>
<dbReference type="PANTHER" id="PTHR40370">
    <property type="entry name" value="EXPRESSED PROTEIN"/>
    <property type="match status" value="1"/>
</dbReference>
<dbReference type="OrthoDB" id="6423603at2759"/>
<proteinExistence type="predicted"/>
<dbReference type="PANTHER" id="PTHR40370:SF1">
    <property type="entry name" value="DUF3074 DOMAIN-CONTAINING PROTEIN"/>
    <property type="match status" value="1"/>
</dbReference>
<dbReference type="Pfam" id="PF11274">
    <property type="entry name" value="DUF3074"/>
    <property type="match status" value="1"/>
</dbReference>
<sequence length="380" mass="41448">MKHLSSSTFLGPWVRLEGIATSQLPPGAKGNEPSNQTSASPEFFHDPGSAPAPDIKSFITSVLSESIPFIDGVAPKSGGPTTWKVNGSPKKYSSSTAPVHLYECTVLGKELDKLEGMSQYSADRKDETWFCRRSVHKDAAEEGTANFDEFKHNFKEHHAESEVAFTPTVIDRRDAMRWDTSGIEVEVRGGLWNNITVVVEEMKHKIDPKPLKNRTFPVIQIAAALEGTREFIFVSIPVHNFDKSPYAEFALDKALVVAAYVSIERIRVLPTNGDIEWVMATAANAKGVLPQWMQNLAVPGAIGKDVELFMSWIPSQRHTNPVPAPISKSGPQKTLPRAPASSNDNNDTNTTHPPISKAGTKPSAMGIDSSNKELPAAPAQ</sequence>
<dbReference type="InterPro" id="IPR024500">
    <property type="entry name" value="DUF3074"/>
</dbReference>
<dbReference type="STRING" id="2656787.A0A370THC9"/>
<protein>
    <recommendedName>
        <fullName evidence="2">DUF3074 domain-containing protein</fullName>
    </recommendedName>
</protein>